<dbReference type="AlphaFoldDB" id="A0A915D285"/>
<keyword evidence="1" id="KW-1185">Reference proteome</keyword>
<evidence type="ECO:0000313" key="1">
    <source>
        <dbReference type="Proteomes" id="UP000887574"/>
    </source>
</evidence>
<dbReference type="WBParaSite" id="jg15070">
    <property type="protein sequence ID" value="jg15070"/>
    <property type="gene ID" value="jg15070"/>
</dbReference>
<name>A0A915D285_9BILA</name>
<organism evidence="1 2">
    <name type="scientific">Ditylenchus dipsaci</name>
    <dbReference type="NCBI Taxonomy" id="166011"/>
    <lineage>
        <taxon>Eukaryota</taxon>
        <taxon>Metazoa</taxon>
        <taxon>Ecdysozoa</taxon>
        <taxon>Nematoda</taxon>
        <taxon>Chromadorea</taxon>
        <taxon>Rhabditida</taxon>
        <taxon>Tylenchina</taxon>
        <taxon>Tylenchomorpha</taxon>
        <taxon>Sphaerularioidea</taxon>
        <taxon>Anguinidae</taxon>
        <taxon>Anguininae</taxon>
        <taxon>Ditylenchus</taxon>
    </lineage>
</organism>
<evidence type="ECO:0000313" key="2">
    <source>
        <dbReference type="WBParaSite" id="jg15070"/>
    </source>
</evidence>
<reference evidence="2" key="1">
    <citation type="submission" date="2022-11" db="UniProtKB">
        <authorList>
            <consortium name="WormBaseParasite"/>
        </authorList>
    </citation>
    <scope>IDENTIFICATION</scope>
</reference>
<protein>
    <submittedName>
        <fullName evidence="2">Uncharacterized protein</fullName>
    </submittedName>
</protein>
<proteinExistence type="predicted"/>
<accession>A0A915D285</accession>
<dbReference type="Proteomes" id="UP000887574">
    <property type="component" value="Unplaced"/>
</dbReference>
<sequence>MKEAGLNKNCVCDWLAMTREVCQNFGRCEYDRGGETAIASDRKVSQAKKLQEQEPSVARKVLLYLDNFSGNSKISLQRITLKFLPPNTTARSQFVLRFLLG</sequence>